<dbReference type="InterPro" id="IPR043504">
    <property type="entry name" value="Peptidase_S1_PA_chymotrypsin"/>
</dbReference>
<dbReference type="Gene3D" id="2.40.10.10">
    <property type="entry name" value="Trypsin-like serine proteases"/>
    <property type="match status" value="2"/>
</dbReference>
<dbReference type="SUPFAM" id="SSF50494">
    <property type="entry name" value="Trypsin-like serine proteases"/>
    <property type="match status" value="1"/>
</dbReference>
<gene>
    <name evidence="5" type="ORF">NT6N_19700</name>
</gene>
<keyword evidence="2" id="KW-1133">Transmembrane helix</keyword>
<dbReference type="PROSITE" id="PS50006">
    <property type="entry name" value="FHA_DOMAIN"/>
    <property type="match status" value="1"/>
</dbReference>
<feature type="transmembrane region" description="Helical" evidence="2">
    <location>
        <begin position="310"/>
        <end position="332"/>
    </location>
</feature>
<dbReference type="GO" id="GO:0004252">
    <property type="term" value="F:serine-type endopeptidase activity"/>
    <property type="evidence" value="ECO:0007669"/>
    <property type="project" value="InterPro"/>
</dbReference>
<keyword evidence="3" id="KW-0732">Signal</keyword>
<dbReference type="Pfam" id="PF13365">
    <property type="entry name" value="Trypsin_2"/>
    <property type="match status" value="1"/>
</dbReference>
<dbReference type="InterPro" id="IPR008984">
    <property type="entry name" value="SMAD_FHA_dom_sf"/>
</dbReference>
<evidence type="ECO:0000256" key="3">
    <source>
        <dbReference type="SAM" id="SignalP"/>
    </source>
</evidence>
<dbReference type="KEGG" id="osu:NT6N_19700"/>
<feature type="compositionally biased region" description="Low complexity" evidence="1">
    <location>
        <begin position="366"/>
        <end position="384"/>
    </location>
</feature>
<evidence type="ECO:0000256" key="1">
    <source>
        <dbReference type="SAM" id="MobiDB-lite"/>
    </source>
</evidence>
<keyword evidence="2" id="KW-0812">Transmembrane</keyword>
<keyword evidence="2" id="KW-0472">Membrane</keyword>
<evidence type="ECO:0000259" key="4">
    <source>
        <dbReference type="PROSITE" id="PS50006"/>
    </source>
</evidence>
<dbReference type="GO" id="GO:0006508">
    <property type="term" value="P:proteolysis"/>
    <property type="evidence" value="ECO:0007669"/>
    <property type="project" value="InterPro"/>
</dbReference>
<name>A0AAT9FLT3_9BACT</name>
<proteinExistence type="predicted"/>
<dbReference type="AlphaFoldDB" id="A0AAT9FLT3"/>
<evidence type="ECO:0000313" key="5">
    <source>
        <dbReference type="EMBL" id="BDS06930.1"/>
    </source>
</evidence>
<protein>
    <recommendedName>
        <fullName evidence="4">FHA domain-containing protein</fullName>
    </recommendedName>
</protein>
<feature type="chain" id="PRO_5043759144" description="FHA domain-containing protein" evidence="3">
    <location>
        <begin position="29"/>
        <end position="504"/>
    </location>
</feature>
<dbReference type="Gene3D" id="2.60.200.20">
    <property type="match status" value="1"/>
</dbReference>
<dbReference type="SMART" id="SM00240">
    <property type="entry name" value="FHA"/>
    <property type="match status" value="1"/>
</dbReference>
<accession>A0AAT9FLT3</accession>
<dbReference type="PANTHER" id="PTHR43019">
    <property type="entry name" value="SERINE ENDOPROTEASE DEGS"/>
    <property type="match status" value="1"/>
</dbReference>
<dbReference type="InterPro" id="IPR000253">
    <property type="entry name" value="FHA_dom"/>
</dbReference>
<feature type="domain" description="FHA" evidence="4">
    <location>
        <begin position="428"/>
        <end position="478"/>
    </location>
</feature>
<dbReference type="InterPro" id="IPR009003">
    <property type="entry name" value="Peptidase_S1_PA"/>
</dbReference>
<evidence type="ECO:0000256" key="2">
    <source>
        <dbReference type="SAM" id="Phobius"/>
    </source>
</evidence>
<dbReference type="SUPFAM" id="SSF49879">
    <property type="entry name" value="SMAD/FHA domain"/>
    <property type="match status" value="1"/>
</dbReference>
<feature type="region of interest" description="Disordered" evidence="1">
    <location>
        <begin position="353"/>
        <end position="412"/>
    </location>
</feature>
<dbReference type="CDD" id="cd00060">
    <property type="entry name" value="FHA"/>
    <property type="match status" value="1"/>
</dbReference>
<feature type="compositionally biased region" description="Polar residues" evidence="1">
    <location>
        <begin position="465"/>
        <end position="482"/>
    </location>
</feature>
<dbReference type="PANTHER" id="PTHR43019:SF23">
    <property type="entry name" value="PROTEASE DO-LIKE 5, CHLOROPLASTIC"/>
    <property type="match status" value="1"/>
</dbReference>
<sequence>MKHLNHSLRILFALPLLLCSLTGAHLLAADDNSGFKASKAEQGVVRVIVAQKSNRSIGYGSGSGFYIGNEVIITNHHVVVGADRSKKLVVARRVDATTIELLNATVTWKDKELDIAILKVPGITCDAQTLSEAPIEKGSRAYAIGYPKSADASRRSGTDNMGKIEVDFVNLVFTDQRGIIKNADRGLVQFLDPTVSSGEIRKVLTRKWQPEYKTELEVIDHDVNIGHGNSGGPLFDEGGRIIGINTQGLDAQTIKGLTLADNVKNSARITEVIKVLKSQNIKATITDKPYVKPTPEATTTTIFSEAEIDWKIWAILGVVGLAAVASLIVAMYKKPAAESYTQYIKRVSGVSRVNARPGSNAAPRLPTTSTPSSTPAPATHSTPTSQPPQPTTTTAGWALEGSNPEEGKSPNVHFQITPEQLRRYHGELTLGRKASSARLVIDNTSISKTHAVLSYQEPDLYIRDNGSSNGTKVNGSPISPGQKTKIDAGDQIQLGEVTVKVSRR</sequence>
<feature type="region of interest" description="Disordered" evidence="1">
    <location>
        <begin position="464"/>
        <end position="485"/>
    </location>
</feature>
<dbReference type="InterPro" id="IPR001940">
    <property type="entry name" value="Peptidase_S1C"/>
</dbReference>
<feature type="signal peptide" evidence="3">
    <location>
        <begin position="1"/>
        <end position="28"/>
    </location>
</feature>
<dbReference type="EMBL" id="AP026866">
    <property type="protein sequence ID" value="BDS06930.1"/>
    <property type="molecule type" value="Genomic_DNA"/>
</dbReference>
<dbReference type="Pfam" id="PF00498">
    <property type="entry name" value="FHA"/>
    <property type="match status" value="1"/>
</dbReference>
<organism evidence="5">
    <name type="scientific">Oceaniferula spumae</name>
    <dbReference type="NCBI Taxonomy" id="2979115"/>
    <lineage>
        <taxon>Bacteria</taxon>
        <taxon>Pseudomonadati</taxon>
        <taxon>Verrucomicrobiota</taxon>
        <taxon>Verrucomicrobiia</taxon>
        <taxon>Verrucomicrobiales</taxon>
        <taxon>Verrucomicrobiaceae</taxon>
        <taxon>Oceaniferula</taxon>
    </lineage>
</organism>
<dbReference type="PRINTS" id="PR00834">
    <property type="entry name" value="PROTEASES2C"/>
</dbReference>
<reference evidence="5" key="1">
    <citation type="submission" date="2024-07" db="EMBL/GenBank/DDBJ databases">
        <title>Complete genome sequence of Verrucomicrobiaceae bacterium NT6N.</title>
        <authorList>
            <person name="Huang C."/>
            <person name="Takami H."/>
            <person name="Hamasaki K."/>
        </authorList>
    </citation>
    <scope>NUCLEOTIDE SEQUENCE</scope>
    <source>
        <strain evidence="5">NT6N</strain>
    </source>
</reference>